<keyword evidence="5" id="KW-0804">Transcription</keyword>
<reference evidence="9" key="1">
    <citation type="journal article" date="2021" name="Nat. Commun.">
        <title>Genetic determinants of endophytism in the Arabidopsis root mycobiome.</title>
        <authorList>
            <person name="Mesny F."/>
            <person name="Miyauchi S."/>
            <person name="Thiergart T."/>
            <person name="Pickel B."/>
            <person name="Atanasova L."/>
            <person name="Karlsson M."/>
            <person name="Huettel B."/>
            <person name="Barry K.W."/>
            <person name="Haridas S."/>
            <person name="Chen C."/>
            <person name="Bauer D."/>
            <person name="Andreopoulos W."/>
            <person name="Pangilinan J."/>
            <person name="LaButti K."/>
            <person name="Riley R."/>
            <person name="Lipzen A."/>
            <person name="Clum A."/>
            <person name="Drula E."/>
            <person name="Henrissat B."/>
            <person name="Kohler A."/>
            <person name="Grigoriev I.V."/>
            <person name="Martin F.M."/>
            <person name="Hacquard S."/>
        </authorList>
    </citation>
    <scope>NUCLEOTIDE SEQUENCE</scope>
    <source>
        <strain evidence="9">MPI-CAGE-CH-0243</strain>
    </source>
</reference>
<evidence type="ECO:0000256" key="8">
    <source>
        <dbReference type="SAM" id="MobiDB-lite"/>
    </source>
</evidence>
<feature type="region of interest" description="Disordered" evidence="8">
    <location>
        <begin position="1"/>
        <end position="48"/>
    </location>
</feature>
<evidence type="ECO:0000256" key="4">
    <source>
        <dbReference type="ARBA" id="ARBA00023015"/>
    </source>
</evidence>
<keyword evidence="10" id="KW-1185">Reference proteome</keyword>
<proteinExistence type="inferred from homology"/>
<feature type="region of interest" description="Disordered" evidence="8">
    <location>
        <begin position="185"/>
        <end position="293"/>
    </location>
</feature>
<evidence type="ECO:0000256" key="2">
    <source>
        <dbReference type="ARBA" id="ARBA00007117"/>
    </source>
</evidence>
<evidence type="ECO:0000256" key="1">
    <source>
        <dbReference type="ARBA" id="ARBA00004123"/>
    </source>
</evidence>
<gene>
    <name evidence="9" type="ORF">B0J11DRAFT_276041</name>
</gene>
<feature type="compositionally biased region" description="Basic residues" evidence="8">
    <location>
        <begin position="283"/>
        <end position="293"/>
    </location>
</feature>
<organism evidence="9 10">
    <name type="scientific">Dendryphion nanum</name>
    <dbReference type="NCBI Taxonomy" id="256645"/>
    <lineage>
        <taxon>Eukaryota</taxon>
        <taxon>Fungi</taxon>
        <taxon>Dikarya</taxon>
        <taxon>Ascomycota</taxon>
        <taxon>Pezizomycotina</taxon>
        <taxon>Dothideomycetes</taxon>
        <taxon>Pleosporomycetidae</taxon>
        <taxon>Pleosporales</taxon>
        <taxon>Torulaceae</taxon>
        <taxon>Dendryphion</taxon>
    </lineage>
</organism>
<dbReference type="GO" id="GO:0006357">
    <property type="term" value="P:regulation of transcription by RNA polymerase II"/>
    <property type="evidence" value="ECO:0007669"/>
    <property type="project" value="TreeGrafter"/>
</dbReference>
<dbReference type="PANTHER" id="PTHR13581">
    <property type="entry name" value="MRG-BINDING PROTEIN"/>
    <property type="match status" value="1"/>
</dbReference>
<dbReference type="GO" id="GO:0006325">
    <property type="term" value="P:chromatin organization"/>
    <property type="evidence" value="ECO:0007669"/>
    <property type="project" value="UniProtKB-KW"/>
</dbReference>
<keyword evidence="3" id="KW-0156">Chromatin regulator</keyword>
<evidence type="ECO:0000256" key="5">
    <source>
        <dbReference type="ARBA" id="ARBA00023163"/>
    </source>
</evidence>
<evidence type="ECO:0000313" key="9">
    <source>
        <dbReference type="EMBL" id="KAH7128661.1"/>
    </source>
</evidence>
<evidence type="ECO:0000256" key="7">
    <source>
        <dbReference type="ARBA" id="ARBA00025178"/>
    </source>
</evidence>
<evidence type="ECO:0000313" key="10">
    <source>
        <dbReference type="Proteomes" id="UP000700596"/>
    </source>
</evidence>
<dbReference type="Pfam" id="PF07904">
    <property type="entry name" value="Eaf7"/>
    <property type="match status" value="1"/>
</dbReference>
<dbReference type="AlphaFoldDB" id="A0A9P9E0S5"/>
<evidence type="ECO:0000256" key="3">
    <source>
        <dbReference type="ARBA" id="ARBA00022853"/>
    </source>
</evidence>
<feature type="compositionally biased region" description="Polar residues" evidence="8">
    <location>
        <begin position="11"/>
        <end position="37"/>
    </location>
</feature>
<dbReference type="GO" id="GO:0035267">
    <property type="term" value="C:NuA4 histone acetyltransferase complex"/>
    <property type="evidence" value="ECO:0007669"/>
    <property type="project" value="TreeGrafter"/>
</dbReference>
<evidence type="ECO:0000256" key="6">
    <source>
        <dbReference type="ARBA" id="ARBA00023242"/>
    </source>
</evidence>
<name>A0A9P9E0S5_9PLEO</name>
<keyword evidence="6" id="KW-0539">Nucleus</keyword>
<dbReference type="PANTHER" id="PTHR13581:SF5">
    <property type="entry name" value="MRG_MORF4L-BINDING PROTEIN"/>
    <property type="match status" value="1"/>
</dbReference>
<comment type="subcellular location">
    <subcellularLocation>
        <location evidence="1">Nucleus</location>
    </subcellularLocation>
</comment>
<feature type="compositionally biased region" description="Acidic residues" evidence="8">
    <location>
        <begin position="239"/>
        <end position="265"/>
    </location>
</feature>
<dbReference type="EMBL" id="JAGMWT010000005">
    <property type="protein sequence ID" value="KAH7128661.1"/>
    <property type="molecule type" value="Genomic_DNA"/>
</dbReference>
<comment type="caution">
    <text evidence="9">The sequence shown here is derived from an EMBL/GenBank/DDBJ whole genome shotgun (WGS) entry which is preliminary data.</text>
</comment>
<comment type="similarity">
    <text evidence="2">Belongs to the EAF7 family.</text>
</comment>
<keyword evidence="4" id="KW-0805">Transcription regulation</keyword>
<feature type="compositionally biased region" description="Low complexity" evidence="8">
    <location>
        <begin position="209"/>
        <end position="225"/>
    </location>
</feature>
<sequence length="293" mass="32701">MPPRKRAKASAASTPLAETQPKTPQETGPLTQSSPHNENAHNDPWSDDQETQLFKNMMKWKPTGLHKHFRMMSIHMNMHSHGYVTDDAPHTRIAGVWRKLDQLYDLRALDERENAYAFFDQPDPTDPTEAYDIPSFDLPEEDFGELMWQRRFRDPNSEGSASPPSISIEEDRALYRPGIGLLRDFPESVRSQKADSASGATPTPKIPKATRSSRSAAKGKAAKASQNVKNTKAQAAESESAEEEVEEGEDEDGEEEEESSSESAEEPAPSTRRTNRSSGRAKPAPKRATRKKN</sequence>
<dbReference type="InterPro" id="IPR012423">
    <property type="entry name" value="Eaf7/MRGBP"/>
</dbReference>
<dbReference type="OrthoDB" id="5595141at2759"/>
<dbReference type="Proteomes" id="UP000700596">
    <property type="component" value="Unassembled WGS sequence"/>
</dbReference>
<accession>A0A9P9E0S5</accession>
<dbReference type="GO" id="GO:0005634">
    <property type="term" value="C:nucleus"/>
    <property type="evidence" value="ECO:0007669"/>
    <property type="project" value="UniProtKB-SubCell"/>
</dbReference>
<comment type="function">
    <text evidence="7">Component of the NuA4 histone acetyltransferase complex which is involved in transcriptional activation of selected genes principally by acetylation of nucleosomal histone H4 and H2A. The NuA4 complex is also involved in DNA repair.</text>
</comment>
<protein>
    <submittedName>
        <fullName evidence="9">Chromatin modification-related protein EAF7-domain-containing protein</fullName>
    </submittedName>
</protein>